<dbReference type="WBParaSite" id="sdigi.contig1328.g10329.t1">
    <property type="protein sequence ID" value="sdigi.contig1328.g10329.t1"/>
    <property type="gene ID" value="sdigi.contig1328.g10329"/>
</dbReference>
<reference evidence="3" key="1">
    <citation type="submission" date="2022-11" db="UniProtKB">
        <authorList>
            <consortium name="WormBaseParasite"/>
        </authorList>
    </citation>
    <scope>IDENTIFICATION</scope>
</reference>
<evidence type="ECO:0000313" key="2">
    <source>
        <dbReference type="Proteomes" id="UP000887581"/>
    </source>
</evidence>
<dbReference type="Proteomes" id="UP000887581">
    <property type="component" value="Unplaced"/>
</dbReference>
<feature type="domain" description="C2H2-type" evidence="1">
    <location>
        <begin position="192"/>
        <end position="213"/>
    </location>
</feature>
<accession>A0A915PFK2</accession>
<organism evidence="2 3">
    <name type="scientific">Setaria digitata</name>
    <dbReference type="NCBI Taxonomy" id="48799"/>
    <lineage>
        <taxon>Eukaryota</taxon>
        <taxon>Metazoa</taxon>
        <taxon>Ecdysozoa</taxon>
        <taxon>Nematoda</taxon>
        <taxon>Chromadorea</taxon>
        <taxon>Rhabditida</taxon>
        <taxon>Spirurina</taxon>
        <taxon>Spiruromorpha</taxon>
        <taxon>Filarioidea</taxon>
        <taxon>Setariidae</taxon>
        <taxon>Setaria</taxon>
    </lineage>
</organism>
<evidence type="ECO:0000259" key="1">
    <source>
        <dbReference type="PROSITE" id="PS00028"/>
    </source>
</evidence>
<evidence type="ECO:0000313" key="3">
    <source>
        <dbReference type="WBParaSite" id="sdigi.contig1328.g10329.t1"/>
    </source>
</evidence>
<sequence>MESCDAIMGPKLPTMADLKEHLRDEPLYFQVENLRRKLGSNERDAHEEMEIEEAELVGRASPPLSLGQPETVQKHQEELDQKMAEWREVPHEPVVNEEIIAHVAQRAQPTAPERREEEAVREIVLRSRTIRVPVVSESMKSISTKQIPTAPEIYDVPGVEKLPERYRQLLVLPRFDPYFVIRKDDGSTTIKCGFCSKEFGTLKGWRIHAARTHTQIRFCQKCGYFIDMPNAISAEEIKATMELHSMEWCTRATKADINERAAKRRRLELAGRSEEAEHYFIPSA</sequence>
<proteinExistence type="predicted"/>
<dbReference type="AlphaFoldDB" id="A0A915PFK2"/>
<keyword evidence="2" id="KW-1185">Reference proteome</keyword>
<dbReference type="InterPro" id="IPR013087">
    <property type="entry name" value="Znf_C2H2_type"/>
</dbReference>
<dbReference type="PROSITE" id="PS00028">
    <property type="entry name" value="ZINC_FINGER_C2H2_1"/>
    <property type="match status" value="1"/>
</dbReference>
<protein>
    <submittedName>
        <fullName evidence="3">C2H2-type domain-containing protein</fullName>
    </submittedName>
</protein>
<name>A0A915PFK2_9BILA</name>